<evidence type="ECO:0000313" key="3">
    <source>
        <dbReference type="Proteomes" id="UP001168146"/>
    </source>
</evidence>
<gene>
    <name evidence="2" type="ORF">LTR82_018064</name>
</gene>
<feature type="compositionally biased region" description="Low complexity" evidence="1">
    <location>
        <begin position="29"/>
        <end position="48"/>
    </location>
</feature>
<organism evidence="2 3">
    <name type="scientific">Friedmanniomyces endolithicus</name>
    <dbReference type="NCBI Taxonomy" id="329885"/>
    <lineage>
        <taxon>Eukaryota</taxon>
        <taxon>Fungi</taxon>
        <taxon>Dikarya</taxon>
        <taxon>Ascomycota</taxon>
        <taxon>Pezizomycotina</taxon>
        <taxon>Dothideomycetes</taxon>
        <taxon>Dothideomycetidae</taxon>
        <taxon>Mycosphaerellales</taxon>
        <taxon>Teratosphaeriaceae</taxon>
        <taxon>Friedmanniomyces</taxon>
    </lineage>
</organism>
<accession>A0AAN6J3Q6</accession>
<evidence type="ECO:0000313" key="2">
    <source>
        <dbReference type="EMBL" id="KAK0301936.1"/>
    </source>
</evidence>
<proteinExistence type="predicted"/>
<evidence type="ECO:0000256" key="1">
    <source>
        <dbReference type="SAM" id="MobiDB-lite"/>
    </source>
</evidence>
<dbReference type="Proteomes" id="UP001168146">
    <property type="component" value="Unassembled WGS sequence"/>
</dbReference>
<name>A0AAN6J3Q6_9PEZI</name>
<feature type="non-terminal residue" evidence="2">
    <location>
        <position position="123"/>
    </location>
</feature>
<feature type="compositionally biased region" description="Polar residues" evidence="1">
    <location>
        <begin position="1"/>
        <end position="23"/>
    </location>
</feature>
<sequence>TNGYTRPGSQERCQQPNTYTRPGSSGGYQQTNEYQQLPQQQQIPQQQQRGYVFNGQHYQYSPRGCRGRTSATAVPERRVRRVSAPAADVRTAGSGSPSVRQPGVLPAGILRRAGWDCPEAVVL</sequence>
<reference evidence="2" key="1">
    <citation type="submission" date="2021-12" db="EMBL/GenBank/DDBJ databases">
        <title>Black yeast isolated from Biological Soil Crust.</title>
        <authorList>
            <person name="Kurbessoian T."/>
        </authorList>
    </citation>
    <scope>NUCLEOTIDE SEQUENCE</scope>
    <source>
        <strain evidence="2">CCFEE 5208</strain>
    </source>
</reference>
<protein>
    <submittedName>
        <fullName evidence="2">Uncharacterized protein</fullName>
    </submittedName>
</protein>
<dbReference type="AlphaFoldDB" id="A0AAN6J3Q6"/>
<dbReference type="EMBL" id="JASUXU010000238">
    <property type="protein sequence ID" value="KAK0301936.1"/>
    <property type="molecule type" value="Genomic_DNA"/>
</dbReference>
<feature type="non-terminal residue" evidence="2">
    <location>
        <position position="1"/>
    </location>
</feature>
<comment type="caution">
    <text evidence="2">The sequence shown here is derived from an EMBL/GenBank/DDBJ whole genome shotgun (WGS) entry which is preliminary data.</text>
</comment>
<feature type="region of interest" description="Disordered" evidence="1">
    <location>
        <begin position="1"/>
        <end position="104"/>
    </location>
</feature>